<sequence>MKLITLSYTLSFLWLAAGDPQQGGWCTAGVHGTGTCEGFPSYMHTYCCSDKKSAIYFAPRTCIGGAATPKGEKECPGGGQRACCYQGYGTYGCIYGPHEMIEGRASIILTYCAITFDYLLLRVRILCSYLLAKTSHVISNIERQYQPDTAQ</sequence>
<dbReference type="AlphaFoldDB" id="A0A1E1JT30"/>
<keyword evidence="3" id="KW-1185">Reference proteome</keyword>
<evidence type="ECO:0000313" key="2">
    <source>
        <dbReference type="EMBL" id="CZS88830.1"/>
    </source>
</evidence>
<gene>
    <name evidence="2" type="ORF">RAG0_00437</name>
</gene>
<feature type="signal peptide" evidence="1">
    <location>
        <begin position="1"/>
        <end position="18"/>
    </location>
</feature>
<protein>
    <submittedName>
        <fullName evidence="2">Uncharacterized protein</fullName>
    </submittedName>
</protein>
<dbReference type="EMBL" id="FJUX01000001">
    <property type="protein sequence ID" value="CZS88830.1"/>
    <property type="molecule type" value="Genomic_DNA"/>
</dbReference>
<reference evidence="3" key="1">
    <citation type="submission" date="2016-03" db="EMBL/GenBank/DDBJ databases">
        <authorList>
            <person name="Guldener U."/>
        </authorList>
    </citation>
    <scope>NUCLEOTIDE SEQUENCE [LARGE SCALE GENOMIC DNA]</scope>
    <source>
        <strain evidence="3">04CH-RAC-A.6.1</strain>
    </source>
</reference>
<accession>A0A1E1JT30</accession>
<evidence type="ECO:0000313" key="3">
    <source>
        <dbReference type="Proteomes" id="UP000178912"/>
    </source>
</evidence>
<evidence type="ECO:0000256" key="1">
    <source>
        <dbReference type="SAM" id="SignalP"/>
    </source>
</evidence>
<keyword evidence="1" id="KW-0732">Signal</keyword>
<organism evidence="2 3">
    <name type="scientific">Rhynchosporium agropyri</name>
    <dbReference type="NCBI Taxonomy" id="914238"/>
    <lineage>
        <taxon>Eukaryota</taxon>
        <taxon>Fungi</taxon>
        <taxon>Dikarya</taxon>
        <taxon>Ascomycota</taxon>
        <taxon>Pezizomycotina</taxon>
        <taxon>Leotiomycetes</taxon>
        <taxon>Helotiales</taxon>
        <taxon>Ploettnerulaceae</taxon>
        <taxon>Rhynchosporium</taxon>
    </lineage>
</organism>
<proteinExistence type="predicted"/>
<dbReference type="Proteomes" id="UP000178912">
    <property type="component" value="Unassembled WGS sequence"/>
</dbReference>
<name>A0A1E1JT30_9HELO</name>
<feature type="chain" id="PRO_5009445356" evidence="1">
    <location>
        <begin position="19"/>
        <end position="151"/>
    </location>
</feature>